<keyword evidence="6" id="KW-0326">Glycosidase</keyword>
<dbReference type="InterPro" id="IPR036962">
    <property type="entry name" value="Glyco_hydro_3_N_sf"/>
</dbReference>
<evidence type="ECO:0000313" key="9">
    <source>
        <dbReference type="Proteomes" id="UP001595387"/>
    </source>
</evidence>
<reference evidence="9" key="1">
    <citation type="journal article" date="2019" name="Int. J. Syst. Evol. Microbiol.">
        <title>The Global Catalogue of Microorganisms (GCM) 10K type strain sequencing project: providing services to taxonomists for standard genome sequencing and annotation.</title>
        <authorList>
            <consortium name="The Broad Institute Genomics Platform"/>
            <consortium name="The Broad Institute Genome Sequencing Center for Infectious Disease"/>
            <person name="Wu L."/>
            <person name="Ma J."/>
        </authorList>
    </citation>
    <scope>NUCLEOTIDE SEQUENCE [LARGE SCALE GENOMIC DNA]</scope>
    <source>
        <strain evidence="9">KCTC 13193</strain>
    </source>
</reference>
<evidence type="ECO:0000313" key="8">
    <source>
        <dbReference type="EMBL" id="MFC2949429.1"/>
    </source>
</evidence>
<dbReference type="PANTHER" id="PTHR30620:SF16">
    <property type="entry name" value="LYSOSOMAL BETA GLUCOSIDASE"/>
    <property type="match status" value="1"/>
</dbReference>
<dbReference type="SUPFAM" id="SSF51445">
    <property type="entry name" value="(Trans)glycosidases"/>
    <property type="match status" value="1"/>
</dbReference>
<evidence type="ECO:0000256" key="6">
    <source>
        <dbReference type="ARBA" id="ARBA00023295"/>
    </source>
</evidence>
<evidence type="ECO:0000256" key="2">
    <source>
        <dbReference type="ARBA" id="ARBA00005336"/>
    </source>
</evidence>
<name>A0ABV7A9E6_9BACI</name>
<dbReference type="EMBL" id="JBHRRZ010000036">
    <property type="protein sequence ID" value="MFC2949429.1"/>
    <property type="molecule type" value="Genomic_DNA"/>
</dbReference>
<protein>
    <recommendedName>
        <fullName evidence="3">beta-glucosidase</fullName>
        <ecNumber evidence="3">3.2.1.21</ecNumber>
    </recommendedName>
</protein>
<evidence type="ECO:0000256" key="1">
    <source>
        <dbReference type="ARBA" id="ARBA00000448"/>
    </source>
</evidence>
<keyword evidence="4" id="KW-0732">Signal</keyword>
<evidence type="ECO:0000256" key="4">
    <source>
        <dbReference type="ARBA" id="ARBA00022729"/>
    </source>
</evidence>
<dbReference type="Pfam" id="PF00933">
    <property type="entry name" value="Glyco_hydro_3"/>
    <property type="match status" value="1"/>
</dbReference>
<comment type="catalytic activity">
    <reaction evidence="1">
        <text>Hydrolysis of terminal, non-reducing beta-D-glucosyl residues with release of beta-D-glucose.</text>
        <dbReference type="EC" id="3.2.1.21"/>
    </reaction>
</comment>
<dbReference type="InterPro" id="IPR017853">
    <property type="entry name" value="GH"/>
</dbReference>
<evidence type="ECO:0000256" key="5">
    <source>
        <dbReference type="ARBA" id="ARBA00022801"/>
    </source>
</evidence>
<dbReference type="PANTHER" id="PTHR30620">
    <property type="entry name" value="PERIPLASMIC BETA-GLUCOSIDASE-RELATED"/>
    <property type="match status" value="1"/>
</dbReference>
<comment type="similarity">
    <text evidence="2">Belongs to the glycosyl hydrolase 3 family.</text>
</comment>
<dbReference type="InterPro" id="IPR051915">
    <property type="entry name" value="Cellulose_Degrad_GH3"/>
</dbReference>
<keyword evidence="5 8" id="KW-0378">Hydrolase</keyword>
<dbReference type="Gene3D" id="3.20.20.300">
    <property type="entry name" value="Glycoside hydrolase, family 3, N-terminal domain"/>
    <property type="match status" value="1"/>
</dbReference>
<keyword evidence="9" id="KW-1185">Reference proteome</keyword>
<feature type="domain" description="Glycoside hydrolase family 3 N-terminal" evidence="7">
    <location>
        <begin position="2"/>
        <end position="71"/>
    </location>
</feature>
<gene>
    <name evidence="8" type="ORF">ACFODW_14000</name>
</gene>
<proteinExistence type="inferred from homology"/>
<accession>A0ABV7A9E6</accession>
<dbReference type="RefSeq" id="WP_390307434.1">
    <property type="nucleotide sequence ID" value="NZ_JBHRRZ010000036.1"/>
</dbReference>
<comment type="caution">
    <text evidence="8">The sequence shown here is derived from an EMBL/GenBank/DDBJ whole genome shotgun (WGS) entry which is preliminary data.</text>
</comment>
<dbReference type="Proteomes" id="UP001595387">
    <property type="component" value="Unassembled WGS sequence"/>
</dbReference>
<organism evidence="8 9">
    <name type="scientific">Virgibacillus sediminis</name>
    <dbReference type="NCBI Taxonomy" id="202260"/>
    <lineage>
        <taxon>Bacteria</taxon>
        <taxon>Bacillati</taxon>
        <taxon>Bacillota</taxon>
        <taxon>Bacilli</taxon>
        <taxon>Bacillales</taxon>
        <taxon>Bacillaceae</taxon>
        <taxon>Virgibacillus</taxon>
    </lineage>
</organism>
<dbReference type="InterPro" id="IPR001764">
    <property type="entry name" value="Glyco_hydro_3_N"/>
</dbReference>
<evidence type="ECO:0000256" key="3">
    <source>
        <dbReference type="ARBA" id="ARBA00012744"/>
    </source>
</evidence>
<dbReference type="EC" id="3.2.1.21" evidence="3"/>
<evidence type="ECO:0000259" key="7">
    <source>
        <dbReference type="Pfam" id="PF00933"/>
    </source>
</evidence>
<sequence>MAAKEWRATGMHKIYGYMADVLTEPRWTRTDGTFSEKAELAADMTRSIVEGFQGEELDENSVSLTIKHFAAARV</sequence>
<dbReference type="GO" id="GO:0016787">
    <property type="term" value="F:hydrolase activity"/>
    <property type="evidence" value="ECO:0007669"/>
    <property type="project" value="UniProtKB-KW"/>
</dbReference>